<keyword evidence="4 7" id="KW-0812">Transmembrane</keyword>
<dbReference type="PANTHER" id="PTHR34584:SF1">
    <property type="entry name" value="NA(+)_H(+) ANTIPORTER SUBUNIT E1"/>
    <property type="match status" value="1"/>
</dbReference>
<feature type="transmembrane region" description="Helical" evidence="7">
    <location>
        <begin position="25"/>
        <end position="44"/>
    </location>
</feature>
<evidence type="ECO:0000256" key="1">
    <source>
        <dbReference type="ARBA" id="ARBA00004651"/>
    </source>
</evidence>
<evidence type="ECO:0000256" key="6">
    <source>
        <dbReference type="ARBA" id="ARBA00023136"/>
    </source>
</evidence>
<dbReference type="OrthoDB" id="9807187at2"/>
<dbReference type="PIRSF" id="PIRSF019239">
    <property type="entry name" value="MrpE"/>
    <property type="match status" value="1"/>
</dbReference>
<sequence length="159" mass="17411">MNLVFLVVTLSLVWAAVTGSFTVLNLLLGAAIGVGAGLFIRERIESPHLLLRLRRILSLALLFFTELALSAWRVAVLVLSPNMKQKIAPAIIAYPLTVSTDVQITLLAHLITLTPGTLSVDVAEDRRVLYIHALEMHDREALIASIKSGFEAKIIEAFQ</sequence>
<dbReference type="GO" id="GO:0008324">
    <property type="term" value="F:monoatomic cation transmembrane transporter activity"/>
    <property type="evidence" value="ECO:0007669"/>
    <property type="project" value="InterPro"/>
</dbReference>
<evidence type="ECO:0000256" key="4">
    <source>
        <dbReference type="ARBA" id="ARBA00022692"/>
    </source>
</evidence>
<dbReference type="PANTHER" id="PTHR34584">
    <property type="entry name" value="NA(+)/H(+) ANTIPORTER SUBUNIT E1"/>
    <property type="match status" value="1"/>
</dbReference>
<name>A0A369W840_9HYPH</name>
<dbReference type="Pfam" id="PF01899">
    <property type="entry name" value="MNHE"/>
    <property type="match status" value="1"/>
</dbReference>
<comment type="caution">
    <text evidence="8">The sequence shown here is derived from an EMBL/GenBank/DDBJ whole genome shotgun (WGS) entry which is preliminary data.</text>
</comment>
<evidence type="ECO:0000256" key="2">
    <source>
        <dbReference type="ARBA" id="ARBA00006228"/>
    </source>
</evidence>
<protein>
    <submittedName>
        <fullName evidence="8">Monovalent cation/H+ antiporter subunit E</fullName>
    </submittedName>
</protein>
<evidence type="ECO:0000313" key="8">
    <source>
        <dbReference type="EMBL" id="RDE10503.1"/>
    </source>
</evidence>
<keyword evidence="5 7" id="KW-1133">Transmembrane helix</keyword>
<organism evidence="8 9">
    <name type="scientific">Pelagibacterium lacus</name>
    <dbReference type="NCBI Taxonomy" id="2282655"/>
    <lineage>
        <taxon>Bacteria</taxon>
        <taxon>Pseudomonadati</taxon>
        <taxon>Pseudomonadota</taxon>
        <taxon>Alphaproteobacteria</taxon>
        <taxon>Hyphomicrobiales</taxon>
        <taxon>Devosiaceae</taxon>
        <taxon>Pelagibacterium</taxon>
    </lineage>
</organism>
<gene>
    <name evidence="8" type="ORF">DVH29_00695</name>
</gene>
<dbReference type="Proteomes" id="UP000253759">
    <property type="component" value="Unassembled WGS sequence"/>
</dbReference>
<dbReference type="EMBL" id="QQNH01000001">
    <property type="protein sequence ID" value="RDE10503.1"/>
    <property type="molecule type" value="Genomic_DNA"/>
</dbReference>
<dbReference type="AlphaFoldDB" id="A0A369W840"/>
<comment type="subcellular location">
    <subcellularLocation>
        <location evidence="1">Cell membrane</location>
        <topology evidence="1">Multi-pass membrane protein</topology>
    </subcellularLocation>
</comment>
<evidence type="ECO:0000256" key="5">
    <source>
        <dbReference type="ARBA" id="ARBA00022989"/>
    </source>
</evidence>
<evidence type="ECO:0000313" key="9">
    <source>
        <dbReference type="Proteomes" id="UP000253759"/>
    </source>
</evidence>
<evidence type="ECO:0000256" key="7">
    <source>
        <dbReference type="SAM" id="Phobius"/>
    </source>
</evidence>
<comment type="similarity">
    <text evidence="2">Belongs to the CPA3 antiporters (TC 2.A.63) subunit E family.</text>
</comment>
<dbReference type="InterPro" id="IPR002758">
    <property type="entry name" value="Cation_antiport_E"/>
</dbReference>
<proteinExistence type="inferred from homology"/>
<keyword evidence="6 7" id="KW-0472">Membrane</keyword>
<dbReference type="GO" id="GO:0005886">
    <property type="term" value="C:plasma membrane"/>
    <property type="evidence" value="ECO:0007669"/>
    <property type="project" value="UniProtKB-SubCell"/>
</dbReference>
<dbReference type="RefSeq" id="WP_114644223.1">
    <property type="nucleotide sequence ID" value="NZ_QQNH01000001.1"/>
</dbReference>
<evidence type="ECO:0000256" key="3">
    <source>
        <dbReference type="ARBA" id="ARBA00022475"/>
    </source>
</evidence>
<feature type="transmembrane region" description="Helical" evidence="7">
    <location>
        <begin position="56"/>
        <end position="79"/>
    </location>
</feature>
<keyword evidence="9" id="KW-1185">Reference proteome</keyword>
<keyword evidence="3" id="KW-1003">Cell membrane</keyword>
<accession>A0A369W840</accession>
<reference evidence="9" key="1">
    <citation type="submission" date="2018-07" db="EMBL/GenBank/DDBJ databases">
        <authorList>
            <person name="Liu B.-T."/>
            <person name="Du Z."/>
        </authorList>
    </citation>
    <scope>NUCLEOTIDE SEQUENCE [LARGE SCALE GENOMIC DNA]</scope>
    <source>
        <strain evidence="9">XYN52</strain>
    </source>
</reference>